<organism evidence="2 3">
    <name type="scientific">Candidatus Magasanikbacteria bacterium CG1_02_32_51</name>
    <dbReference type="NCBI Taxonomy" id="1805238"/>
    <lineage>
        <taxon>Bacteria</taxon>
        <taxon>Candidatus Magasanikiibacteriota</taxon>
    </lineage>
</organism>
<dbReference type="Pfam" id="PF13692">
    <property type="entry name" value="Glyco_trans_1_4"/>
    <property type="match status" value="1"/>
</dbReference>
<dbReference type="Proteomes" id="UP000181941">
    <property type="component" value="Unassembled WGS sequence"/>
</dbReference>
<dbReference type="EMBL" id="MNVC01000014">
    <property type="protein sequence ID" value="OIO19918.1"/>
    <property type="molecule type" value="Genomic_DNA"/>
</dbReference>
<name>A0A1J4UBL6_9BACT</name>
<evidence type="ECO:0000313" key="2">
    <source>
        <dbReference type="EMBL" id="OIO19918.1"/>
    </source>
</evidence>
<accession>A0A1J4UBL6</accession>
<dbReference type="SUPFAM" id="SSF53756">
    <property type="entry name" value="UDP-Glycosyltransferase/glycogen phosphorylase"/>
    <property type="match status" value="1"/>
</dbReference>
<dbReference type="Gene3D" id="3.40.50.2000">
    <property type="entry name" value="Glycogen Phosphorylase B"/>
    <property type="match status" value="2"/>
</dbReference>
<comment type="caution">
    <text evidence="2">The sequence shown here is derived from an EMBL/GenBank/DDBJ whole genome shotgun (WGS) entry which is preliminary data.</text>
</comment>
<dbReference type="Pfam" id="PF13439">
    <property type="entry name" value="Glyco_transf_4"/>
    <property type="match status" value="1"/>
</dbReference>
<dbReference type="AlphaFoldDB" id="A0A1J4UBL6"/>
<proteinExistence type="predicted"/>
<sequence length="394" mass="45656">MKILQISPTDNVIGGATGLAMDLKSCLEKNNIQSPMFVGKKFSDLIDIKEIPKNIFNKAVSFLLASDLDYFQSDIILSSKDFYEANLVHCHNLHGWYFKLETLRKIAQLKPVVWTLHDMWAITPHCSHSFSDKQKDGFYLCSNKNIYPGILWHNERYLMKKKRFIYENNKFNIVVPSLWLKEKVEKSVLKDQKITLINNGVDVDIFKKYNTKDVRREFNLPFEKKIVLVMSFAGKDNPFKGWSYVEKIIERFINNKDVTFVCIGDGLDSERVKYLPLTRDRNVMSKYYSLANVLLYTSLAENFPLVILEAMSCGLPIVSFDVGGIGEVLIDRVNGYLADYKSLSDLENGLMFILNMPLMRLDKMVNNSEEVIREKYTLQIMTQKYIDLYKSCLN</sequence>
<evidence type="ECO:0000313" key="3">
    <source>
        <dbReference type="Proteomes" id="UP000181941"/>
    </source>
</evidence>
<dbReference type="PANTHER" id="PTHR12526">
    <property type="entry name" value="GLYCOSYLTRANSFERASE"/>
    <property type="match status" value="1"/>
</dbReference>
<evidence type="ECO:0000259" key="1">
    <source>
        <dbReference type="Pfam" id="PF13439"/>
    </source>
</evidence>
<gene>
    <name evidence="2" type="ORF">AUJ23_01195</name>
</gene>
<dbReference type="PANTHER" id="PTHR12526:SF637">
    <property type="entry name" value="GLYCOSYLTRANSFERASE EPSF-RELATED"/>
    <property type="match status" value="1"/>
</dbReference>
<reference evidence="2 3" key="1">
    <citation type="journal article" date="2016" name="Environ. Microbiol.">
        <title>Genomic resolution of a cold subsurface aquifer community provides metabolic insights for novel microbes adapted to high CO concentrations.</title>
        <authorList>
            <person name="Probst A.J."/>
            <person name="Castelle C.J."/>
            <person name="Singh A."/>
            <person name="Brown C.T."/>
            <person name="Anantharaman K."/>
            <person name="Sharon I."/>
            <person name="Hug L.A."/>
            <person name="Burstein D."/>
            <person name="Emerson J.B."/>
            <person name="Thomas B.C."/>
            <person name="Banfield J.F."/>
        </authorList>
    </citation>
    <scope>NUCLEOTIDE SEQUENCE [LARGE SCALE GENOMIC DNA]</scope>
    <source>
        <strain evidence="2">CG1_02_32_51</strain>
    </source>
</reference>
<feature type="domain" description="Glycosyltransferase subfamily 4-like N-terminal" evidence="1">
    <location>
        <begin position="84"/>
        <end position="204"/>
    </location>
</feature>
<protein>
    <recommendedName>
        <fullName evidence="1">Glycosyltransferase subfamily 4-like N-terminal domain-containing protein</fullName>
    </recommendedName>
</protein>
<dbReference type="STRING" id="1805238.AUJ23_01195"/>
<dbReference type="InterPro" id="IPR028098">
    <property type="entry name" value="Glyco_trans_4-like_N"/>
</dbReference>